<dbReference type="GO" id="GO:0004061">
    <property type="term" value="F:arylformamidase activity"/>
    <property type="evidence" value="ECO:0007669"/>
    <property type="project" value="InterPro"/>
</dbReference>
<name>A0A451A5R9_9GAMM</name>
<dbReference type="InterPro" id="IPR037175">
    <property type="entry name" value="KFase_sf"/>
</dbReference>
<dbReference type="InterPro" id="IPR007325">
    <property type="entry name" value="KFase/CYL"/>
</dbReference>
<dbReference type="Gene3D" id="3.50.30.50">
    <property type="entry name" value="Putative cyclase"/>
    <property type="match status" value="1"/>
</dbReference>
<accession>A0A451A5R9</accession>
<reference evidence="1" key="1">
    <citation type="submission" date="2019-02" db="EMBL/GenBank/DDBJ databases">
        <authorList>
            <person name="Gruber-Vodicka R. H."/>
            <person name="Seah K. B. B."/>
        </authorList>
    </citation>
    <scope>NUCLEOTIDE SEQUENCE</scope>
    <source>
        <strain evidence="1">BECK_BY1</strain>
        <strain evidence="3">BECK_BY2</strain>
        <strain evidence="2">BECK_BY3</strain>
    </source>
</reference>
<sequence>MAVNTVALAANCEYSKWGKDDEIGAANYITQKLVLDATKLVKKGESHPLGIVVEPGVTPAFPPRSTDLQVVQPGQHYNADLTEKFGWPIVYNDDLSRIWWGTGPQIDGLGHLGEKGMFYNCNEGKVFAQITGLTKLGVHKIPPLIGRGIMIDMAKYFGVESMNAGEHFGSTEIKAAAKAQGVTIREADIVLF</sequence>
<dbReference type="AlphaFoldDB" id="A0A451A5R9"/>
<protein>
    <submittedName>
        <fullName evidence="1">Cyclase</fullName>
    </submittedName>
</protein>
<dbReference type="EMBL" id="CAADFY010000303">
    <property type="protein sequence ID" value="VFK62405.1"/>
    <property type="molecule type" value="Genomic_DNA"/>
</dbReference>
<dbReference type="Pfam" id="PF04199">
    <property type="entry name" value="Cyclase"/>
    <property type="match status" value="1"/>
</dbReference>
<gene>
    <name evidence="1" type="ORF">BECKTUN1418D_GA0071000_11509</name>
    <name evidence="3" type="ORF">BECKTUN1418E_GA0071001_13053</name>
    <name evidence="2" type="ORF">BECKTUN1418F_GA0071002_13033</name>
</gene>
<evidence type="ECO:0000313" key="3">
    <source>
        <dbReference type="EMBL" id="VFK71838.1"/>
    </source>
</evidence>
<dbReference type="EMBL" id="CAADFX010000150">
    <property type="protein sequence ID" value="VFK61380.1"/>
    <property type="molecule type" value="Genomic_DNA"/>
</dbReference>
<dbReference type="EMBL" id="CAADFV010000305">
    <property type="protein sequence ID" value="VFK71838.1"/>
    <property type="molecule type" value="Genomic_DNA"/>
</dbReference>
<dbReference type="PANTHER" id="PTHR34861:SF10">
    <property type="entry name" value="CYCLASE"/>
    <property type="match status" value="1"/>
</dbReference>
<evidence type="ECO:0000313" key="2">
    <source>
        <dbReference type="EMBL" id="VFK62405.1"/>
    </source>
</evidence>
<dbReference type="GO" id="GO:0019441">
    <property type="term" value="P:L-tryptophan catabolic process to kynurenine"/>
    <property type="evidence" value="ECO:0007669"/>
    <property type="project" value="InterPro"/>
</dbReference>
<dbReference type="PANTHER" id="PTHR34861">
    <property type="match status" value="1"/>
</dbReference>
<proteinExistence type="predicted"/>
<organism evidence="1">
    <name type="scientific">Candidatus Kentrum sp. TUN</name>
    <dbReference type="NCBI Taxonomy" id="2126343"/>
    <lineage>
        <taxon>Bacteria</taxon>
        <taxon>Pseudomonadati</taxon>
        <taxon>Pseudomonadota</taxon>
        <taxon>Gammaproteobacteria</taxon>
        <taxon>Candidatus Kentrum</taxon>
    </lineage>
</organism>
<evidence type="ECO:0000313" key="1">
    <source>
        <dbReference type="EMBL" id="VFK61380.1"/>
    </source>
</evidence>